<proteinExistence type="predicted"/>
<name>A0A246F5I7_PSENT</name>
<evidence type="ECO:0000256" key="1">
    <source>
        <dbReference type="SAM" id="SignalP"/>
    </source>
</evidence>
<gene>
    <name evidence="2" type="ORF">CEG18_24120</name>
</gene>
<sequence length="131" mass="14195">MKGLLALGMIAILLGGCSAIPTLPEAQARSYWKGRPAGDAIDHFGAPSDIALAPENDWVVLIYRRDTSYTSREALGTYTGPQNGQLVHTEYWGDVVHSASCEIRVAINRARQVDYLLTRGNCGGIPLRPQA</sequence>
<organism evidence="2 3">
    <name type="scientific">Pseudomonas nitroreducens</name>
    <dbReference type="NCBI Taxonomy" id="46680"/>
    <lineage>
        <taxon>Bacteria</taxon>
        <taxon>Pseudomonadati</taxon>
        <taxon>Pseudomonadota</taxon>
        <taxon>Gammaproteobacteria</taxon>
        <taxon>Pseudomonadales</taxon>
        <taxon>Pseudomonadaceae</taxon>
        <taxon>Pseudomonas</taxon>
    </lineage>
</organism>
<evidence type="ECO:0008006" key="4">
    <source>
        <dbReference type="Google" id="ProtNLM"/>
    </source>
</evidence>
<dbReference type="Proteomes" id="UP000198145">
    <property type="component" value="Unassembled WGS sequence"/>
</dbReference>
<feature type="chain" id="PRO_5011270109" description="Lipoprotein" evidence="1">
    <location>
        <begin position="20"/>
        <end position="131"/>
    </location>
</feature>
<dbReference type="EMBL" id="NJBA01000009">
    <property type="protein sequence ID" value="OWP48478.1"/>
    <property type="molecule type" value="Genomic_DNA"/>
</dbReference>
<feature type="signal peptide" evidence="1">
    <location>
        <begin position="1"/>
        <end position="19"/>
    </location>
</feature>
<protein>
    <recommendedName>
        <fullName evidence="4">Lipoprotein</fullName>
    </recommendedName>
</protein>
<dbReference type="STRING" id="46680.GCA_000807755_01800"/>
<comment type="caution">
    <text evidence="2">The sequence shown here is derived from an EMBL/GenBank/DDBJ whole genome shotgun (WGS) entry which is preliminary data.</text>
</comment>
<dbReference type="AlphaFoldDB" id="A0A246F5I7"/>
<keyword evidence="1" id="KW-0732">Signal</keyword>
<dbReference type="eggNOG" id="ENOG5032JG6">
    <property type="taxonomic scope" value="Bacteria"/>
</dbReference>
<evidence type="ECO:0000313" key="3">
    <source>
        <dbReference type="Proteomes" id="UP000198145"/>
    </source>
</evidence>
<reference evidence="2 3" key="1">
    <citation type="submission" date="2017-06" db="EMBL/GenBank/DDBJ databases">
        <title>Draft genome of Pseudomonas nitroreducens DF05.</title>
        <authorList>
            <person name="Iyer R."/>
        </authorList>
    </citation>
    <scope>NUCLEOTIDE SEQUENCE [LARGE SCALE GENOMIC DNA]</scope>
    <source>
        <strain evidence="2 3">DF05</strain>
    </source>
</reference>
<dbReference type="RefSeq" id="WP_017519162.1">
    <property type="nucleotide sequence ID" value="NZ_CP189774.1"/>
</dbReference>
<evidence type="ECO:0000313" key="2">
    <source>
        <dbReference type="EMBL" id="OWP48478.1"/>
    </source>
</evidence>
<dbReference type="PROSITE" id="PS51257">
    <property type="entry name" value="PROKAR_LIPOPROTEIN"/>
    <property type="match status" value="1"/>
</dbReference>
<accession>A0A246F5I7</accession>